<dbReference type="EMBL" id="GL377304">
    <property type="protein sequence ID" value="EFI99221.1"/>
    <property type="molecule type" value="Genomic_DNA"/>
</dbReference>
<accession>D8PYB9</accession>
<keyword evidence="4" id="KW-1185">Reference proteome</keyword>
<dbReference type="InParanoid" id="D8PYB9"/>
<dbReference type="GeneID" id="9596998"/>
<proteinExistence type="predicted"/>
<organism evidence="4">
    <name type="scientific">Schizophyllum commune (strain H4-8 / FGSC 9210)</name>
    <name type="common">Split gill fungus</name>
    <dbReference type="NCBI Taxonomy" id="578458"/>
    <lineage>
        <taxon>Eukaryota</taxon>
        <taxon>Fungi</taxon>
        <taxon>Dikarya</taxon>
        <taxon>Basidiomycota</taxon>
        <taxon>Agaricomycotina</taxon>
        <taxon>Agaricomycetes</taxon>
        <taxon>Agaricomycetidae</taxon>
        <taxon>Agaricales</taxon>
        <taxon>Schizophyllaceae</taxon>
        <taxon>Schizophyllum</taxon>
    </lineage>
</organism>
<feature type="compositionally biased region" description="Basic and acidic residues" evidence="1">
    <location>
        <begin position="26"/>
        <end position="38"/>
    </location>
</feature>
<dbReference type="OrthoDB" id="10385479at2759"/>
<keyword evidence="2" id="KW-0472">Membrane</keyword>
<evidence type="ECO:0000256" key="2">
    <source>
        <dbReference type="SAM" id="Phobius"/>
    </source>
</evidence>
<keyword evidence="2" id="KW-1133">Transmembrane helix</keyword>
<evidence type="ECO:0000313" key="3">
    <source>
        <dbReference type="EMBL" id="EFI99221.1"/>
    </source>
</evidence>
<evidence type="ECO:0000313" key="4">
    <source>
        <dbReference type="Proteomes" id="UP000007431"/>
    </source>
</evidence>
<dbReference type="HOGENOM" id="CLU_1147752_0_0_1"/>
<name>D8PYB9_SCHCM</name>
<keyword evidence="2" id="KW-0812">Transmembrane</keyword>
<feature type="transmembrane region" description="Helical" evidence="2">
    <location>
        <begin position="186"/>
        <end position="209"/>
    </location>
</feature>
<sequence length="242" mass="26259">MTFQCFLYEDGVAEDAWSRAGSPEPSTDRSNDSSRHPYPEPFFCRSSPHVESQYAMSSEDVRGLSLGLDLDNCGAMRTQSPYGGLLDAIEGVRSMPDLLGGIESTQVSSLGLSPKDGAHGRQPGGGSSCRRDGDVGQLARADGFARRADGPLRFYVGKPGCTSKAEKVLDIYPHHAPFPPSLSDPFFPSLTLVGMYTLTLVGMYTLTLVEMYTLTLVEMDNSPNLFDRACTIGTRRRSTSAR</sequence>
<protein>
    <submittedName>
        <fullName evidence="3">Uncharacterized protein</fullName>
    </submittedName>
</protein>
<dbReference type="VEuPathDB" id="FungiDB:SCHCODRAFT_02570882"/>
<reference evidence="3 4" key="1">
    <citation type="journal article" date="2010" name="Nat. Biotechnol.">
        <title>Genome sequence of the model mushroom Schizophyllum commune.</title>
        <authorList>
            <person name="Ohm R.A."/>
            <person name="de Jong J.F."/>
            <person name="Lugones L.G."/>
            <person name="Aerts A."/>
            <person name="Kothe E."/>
            <person name="Stajich J.E."/>
            <person name="de Vries R.P."/>
            <person name="Record E."/>
            <person name="Levasseur A."/>
            <person name="Baker S.E."/>
            <person name="Bartholomew K.A."/>
            <person name="Coutinho P.M."/>
            <person name="Erdmann S."/>
            <person name="Fowler T.J."/>
            <person name="Gathman A.C."/>
            <person name="Lombard V."/>
            <person name="Henrissat B."/>
            <person name="Knabe N."/>
            <person name="Kuees U."/>
            <person name="Lilly W.W."/>
            <person name="Lindquist E."/>
            <person name="Lucas S."/>
            <person name="Magnuson J.K."/>
            <person name="Piumi F."/>
            <person name="Raudaskoski M."/>
            <person name="Salamov A."/>
            <person name="Schmutz J."/>
            <person name="Schwarze F.W.M.R."/>
            <person name="vanKuyk P.A."/>
            <person name="Horton J.S."/>
            <person name="Grigoriev I.V."/>
            <person name="Woesten H.A.B."/>
        </authorList>
    </citation>
    <scope>NUCLEOTIDE SEQUENCE [LARGE SCALE GENOMIC DNA]</scope>
    <source>
        <strain evidence="4">H4-8 / FGSC 9210</strain>
    </source>
</reference>
<dbReference type="RefSeq" id="XP_003034124.1">
    <property type="nucleotide sequence ID" value="XM_003034078.1"/>
</dbReference>
<evidence type="ECO:0000256" key="1">
    <source>
        <dbReference type="SAM" id="MobiDB-lite"/>
    </source>
</evidence>
<dbReference type="AlphaFoldDB" id="D8PYB9"/>
<gene>
    <name evidence="3" type="ORF">SCHCODRAFT_107477</name>
</gene>
<feature type="non-terminal residue" evidence="3">
    <location>
        <position position="242"/>
    </location>
</feature>
<feature type="region of interest" description="Disordered" evidence="1">
    <location>
        <begin position="17"/>
        <end position="42"/>
    </location>
</feature>
<feature type="region of interest" description="Disordered" evidence="1">
    <location>
        <begin position="109"/>
        <end position="133"/>
    </location>
</feature>
<dbReference type="KEGG" id="scm:SCHCO_02570882"/>
<dbReference type="Proteomes" id="UP000007431">
    <property type="component" value="Unassembled WGS sequence"/>
</dbReference>